<accession>A0A9N9AJH0</accession>
<proteinExistence type="predicted"/>
<evidence type="ECO:0000256" key="1">
    <source>
        <dbReference type="SAM" id="Phobius"/>
    </source>
</evidence>
<name>A0A9N9AJH0_9GLOM</name>
<dbReference type="AlphaFoldDB" id="A0A9N9AJH0"/>
<feature type="transmembrane region" description="Helical" evidence="1">
    <location>
        <begin position="126"/>
        <end position="148"/>
    </location>
</feature>
<sequence>MVAKLAELVPIDPSRITTNRRNQPDPKAPAHQILLSVTFKSSDDRSQRTVQQIIDDLDDLVKNKGYNSFSLEYPTSCLDETYGFSPVANLWAAYKIKLIGLFAGLLVLLVIYFFARRKYPEGCNFIVIKFALILADLSLDVAFVLLSAKNVPEIHTPRMVWSECKNNFSNHSDVEAITFLGSKFAGLKMFSAPLSKTALNYVFWGSTLNLFIEDIPQLVIQVHEDIAVESE</sequence>
<comment type="caution">
    <text evidence="2">The sequence shown here is derived from an EMBL/GenBank/DDBJ whole genome shotgun (WGS) entry which is preliminary data.</text>
</comment>
<dbReference type="EMBL" id="CAJVPI010000403">
    <property type="protein sequence ID" value="CAG8530675.1"/>
    <property type="molecule type" value="Genomic_DNA"/>
</dbReference>
<evidence type="ECO:0000313" key="3">
    <source>
        <dbReference type="Proteomes" id="UP000789739"/>
    </source>
</evidence>
<feature type="transmembrane region" description="Helical" evidence="1">
    <location>
        <begin position="92"/>
        <end position="114"/>
    </location>
</feature>
<keyword evidence="3" id="KW-1185">Reference proteome</keyword>
<keyword evidence="1" id="KW-1133">Transmembrane helix</keyword>
<gene>
    <name evidence="2" type="ORF">PBRASI_LOCUS4093</name>
</gene>
<organism evidence="2 3">
    <name type="scientific">Paraglomus brasilianum</name>
    <dbReference type="NCBI Taxonomy" id="144538"/>
    <lineage>
        <taxon>Eukaryota</taxon>
        <taxon>Fungi</taxon>
        <taxon>Fungi incertae sedis</taxon>
        <taxon>Mucoromycota</taxon>
        <taxon>Glomeromycotina</taxon>
        <taxon>Glomeromycetes</taxon>
        <taxon>Paraglomerales</taxon>
        <taxon>Paraglomeraceae</taxon>
        <taxon>Paraglomus</taxon>
    </lineage>
</organism>
<reference evidence="2" key="1">
    <citation type="submission" date="2021-06" db="EMBL/GenBank/DDBJ databases">
        <authorList>
            <person name="Kallberg Y."/>
            <person name="Tangrot J."/>
            <person name="Rosling A."/>
        </authorList>
    </citation>
    <scope>NUCLEOTIDE SEQUENCE</scope>
    <source>
        <strain evidence="2">BR232B</strain>
    </source>
</reference>
<protein>
    <submittedName>
        <fullName evidence="2">2621_t:CDS:1</fullName>
    </submittedName>
</protein>
<keyword evidence="1" id="KW-0812">Transmembrane</keyword>
<evidence type="ECO:0000313" key="2">
    <source>
        <dbReference type="EMBL" id="CAG8530675.1"/>
    </source>
</evidence>
<dbReference type="OrthoDB" id="2152535at2759"/>
<keyword evidence="1" id="KW-0472">Membrane</keyword>
<dbReference type="Proteomes" id="UP000789739">
    <property type="component" value="Unassembled WGS sequence"/>
</dbReference>